<organism evidence="1 2">
    <name type="scientific">Paenibacillus eucommiae</name>
    <dbReference type="NCBI Taxonomy" id="1355755"/>
    <lineage>
        <taxon>Bacteria</taxon>
        <taxon>Bacillati</taxon>
        <taxon>Bacillota</taxon>
        <taxon>Bacilli</taxon>
        <taxon>Bacillales</taxon>
        <taxon>Paenibacillaceae</taxon>
        <taxon>Paenibacillus</taxon>
    </lineage>
</organism>
<proteinExistence type="predicted"/>
<evidence type="ECO:0000313" key="1">
    <source>
        <dbReference type="EMBL" id="MBP1995313.1"/>
    </source>
</evidence>
<dbReference type="Proteomes" id="UP001519287">
    <property type="component" value="Unassembled WGS sequence"/>
</dbReference>
<gene>
    <name evidence="1" type="ORF">J2Z66_006955</name>
</gene>
<reference evidence="1 2" key="1">
    <citation type="submission" date="2021-03" db="EMBL/GenBank/DDBJ databases">
        <title>Genomic Encyclopedia of Type Strains, Phase IV (KMG-IV): sequencing the most valuable type-strain genomes for metagenomic binning, comparative biology and taxonomic classification.</title>
        <authorList>
            <person name="Goeker M."/>
        </authorList>
    </citation>
    <scope>NUCLEOTIDE SEQUENCE [LARGE SCALE GENOMIC DNA]</scope>
    <source>
        <strain evidence="1 2">DSM 26048</strain>
    </source>
</reference>
<comment type="caution">
    <text evidence="1">The sequence shown here is derived from an EMBL/GenBank/DDBJ whole genome shotgun (WGS) entry which is preliminary data.</text>
</comment>
<dbReference type="EMBL" id="JAGGLB010000033">
    <property type="protein sequence ID" value="MBP1995313.1"/>
    <property type="molecule type" value="Genomic_DNA"/>
</dbReference>
<accession>A0ABS4J673</accession>
<keyword evidence="2" id="KW-1185">Reference proteome</keyword>
<evidence type="ECO:0000313" key="2">
    <source>
        <dbReference type="Proteomes" id="UP001519287"/>
    </source>
</evidence>
<sequence length="148" mass="17569">MEKEQVSAEVAIDLRKKMEQIWEINKSYWYPLNECDRHDVIAFNSEFIENKEKVNEIITLLEEHGVEQVLEFLETGQTCRINVANLHPFYCYNDDLTGGEGFWFSDKMDWIIYASHEGTITFGGKWLVEVLKSKWSDWNNHIDWDTKN</sequence>
<dbReference type="RefSeq" id="WP_209977126.1">
    <property type="nucleotide sequence ID" value="NZ_JAGGLB010000033.1"/>
</dbReference>
<protein>
    <submittedName>
        <fullName evidence="1">Uncharacterized protein</fullName>
    </submittedName>
</protein>
<name>A0ABS4J673_9BACL</name>